<protein>
    <recommendedName>
        <fullName evidence="8">G protein-coupled receptor kinase</fullName>
        <ecNumber evidence="8">2.7.11.-</ecNumber>
    </recommendedName>
</protein>
<organism evidence="13 14">
    <name type="scientific">Equus przewalskii</name>
    <name type="common">Przewalski's horse</name>
    <name type="synonym">Equus caballus przewalskii</name>
    <dbReference type="NCBI Taxonomy" id="9798"/>
    <lineage>
        <taxon>Eukaryota</taxon>
        <taxon>Metazoa</taxon>
        <taxon>Chordata</taxon>
        <taxon>Craniata</taxon>
        <taxon>Vertebrata</taxon>
        <taxon>Euteleostomi</taxon>
        <taxon>Mammalia</taxon>
        <taxon>Eutheria</taxon>
        <taxon>Laurasiatheria</taxon>
        <taxon>Perissodactyla</taxon>
        <taxon>Equidae</taxon>
        <taxon>Equus</taxon>
    </lineage>
</organism>
<dbReference type="PANTHER" id="PTHR24355:SF11">
    <property type="entry name" value="RHODOPSIN KINASE GRK1"/>
    <property type="match status" value="1"/>
</dbReference>
<dbReference type="PROSITE" id="PS50132">
    <property type="entry name" value="RGS"/>
    <property type="match status" value="1"/>
</dbReference>
<dbReference type="PROSITE" id="PS51285">
    <property type="entry name" value="AGC_KINASE_CTER"/>
    <property type="match status" value="1"/>
</dbReference>
<evidence type="ECO:0000256" key="7">
    <source>
        <dbReference type="PROSITE-ProRule" id="PRU10141"/>
    </source>
</evidence>
<proteinExistence type="inferred from homology"/>
<reference evidence="14" key="1">
    <citation type="submission" date="2025-08" db="UniProtKB">
        <authorList>
            <consortium name="RefSeq"/>
        </authorList>
    </citation>
    <scope>IDENTIFICATION</scope>
    <source>
        <tissue evidence="14">Blood</tissue>
    </source>
</reference>
<dbReference type="SUPFAM" id="SSF56112">
    <property type="entry name" value="Protein kinase-like (PK-like)"/>
    <property type="match status" value="1"/>
</dbReference>
<dbReference type="PROSITE" id="PS50011">
    <property type="entry name" value="PROTEIN_KINASE_DOM"/>
    <property type="match status" value="1"/>
</dbReference>
<keyword evidence="3 8" id="KW-0808">Transferase</keyword>
<dbReference type="PROSITE" id="PS00108">
    <property type="entry name" value="PROTEIN_KINASE_ST"/>
    <property type="match status" value="1"/>
</dbReference>
<dbReference type="SMART" id="SM00133">
    <property type="entry name" value="S_TK_X"/>
    <property type="match status" value="1"/>
</dbReference>
<dbReference type="InterPro" id="IPR036305">
    <property type="entry name" value="RGS_sf"/>
</dbReference>
<dbReference type="InterPro" id="IPR000719">
    <property type="entry name" value="Prot_kinase_dom"/>
</dbReference>
<keyword evidence="6 7" id="KW-0067">ATP-binding</keyword>
<evidence type="ECO:0000256" key="3">
    <source>
        <dbReference type="ARBA" id="ARBA00022679"/>
    </source>
</evidence>
<dbReference type="EC" id="2.7.11.-" evidence="8"/>
<evidence type="ECO:0000256" key="9">
    <source>
        <dbReference type="SAM" id="MobiDB-lite"/>
    </source>
</evidence>
<evidence type="ECO:0000259" key="11">
    <source>
        <dbReference type="PROSITE" id="PS50132"/>
    </source>
</evidence>
<dbReference type="SMART" id="SM00220">
    <property type="entry name" value="S_TKc"/>
    <property type="match status" value="1"/>
</dbReference>
<dbReference type="CDD" id="cd05608">
    <property type="entry name" value="STKc_GRK1"/>
    <property type="match status" value="1"/>
</dbReference>
<feature type="binding site" evidence="7">
    <location>
        <position position="219"/>
    </location>
    <ligand>
        <name>ATP</name>
        <dbReference type="ChEBI" id="CHEBI:30616"/>
    </ligand>
</feature>
<keyword evidence="4 7" id="KW-0547">Nucleotide-binding</keyword>
<evidence type="ECO:0000259" key="10">
    <source>
        <dbReference type="PROSITE" id="PS50011"/>
    </source>
</evidence>
<dbReference type="InterPro" id="IPR017441">
    <property type="entry name" value="Protein_kinase_ATP_BS"/>
</dbReference>
<feature type="domain" description="AGC-kinase C-terminal" evidence="12">
    <location>
        <begin position="456"/>
        <end position="521"/>
    </location>
</feature>
<gene>
    <name evidence="14" type="primary">GRK1</name>
</gene>
<dbReference type="SMART" id="SM00315">
    <property type="entry name" value="RGS"/>
    <property type="match status" value="1"/>
</dbReference>
<dbReference type="Gene3D" id="1.10.510.10">
    <property type="entry name" value="Transferase(Phosphotransferase) domain 1"/>
    <property type="match status" value="1"/>
</dbReference>
<evidence type="ECO:0000256" key="8">
    <source>
        <dbReference type="RuleBase" id="RU000308"/>
    </source>
</evidence>
<dbReference type="GeneID" id="103549665"/>
<dbReference type="InterPro" id="IPR008271">
    <property type="entry name" value="Ser/Thr_kinase_AS"/>
</dbReference>
<keyword evidence="13" id="KW-1185">Reference proteome</keyword>
<dbReference type="Pfam" id="PF00069">
    <property type="entry name" value="Pkinase"/>
    <property type="match status" value="1"/>
</dbReference>
<dbReference type="Gene3D" id="1.10.167.10">
    <property type="entry name" value="Regulator of G-protein Signalling 4, domain 2"/>
    <property type="match status" value="1"/>
</dbReference>
<dbReference type="InterPro" id="IPR044926">
    <property type="entry name" value="RGS_subdomain_2"/>
</dbReference>
<dbReference type="InterPro" id="IPR000961">
    <property type="entry name" value="AGC-kinase_C"/>
</dbReference>
<dbReference type="Gene3D" id="3.30.200.20">
    <property type="entry name" value="Phosphorylase Kinase, domain 1"/>
    <property type="match status" value="1"/>
</dbReference>
<keyword evidence="5 8" id="KW-0418">Kinase</keyword>
<feature type="domain" description="RGS" evidence="11">
    <location>
        <begin position="64"/>
        <end position="175"/>
    </location>
</feature>
<dbReference type="InterPro" id="IPR016137">
    <property type="entry name" value="RGS"/>
</dbReference>
<evidence type="ECO:0000259" key="12">
    <source>
        <dbReference type="PROSITE" id="PS51285"/>
    </source>
</evidence>
<evidence type="ECO:0000313" key="13">
    <source>
        <dbReference type="Proteomes" id="UP001652662"/>
    </source>
</evidence>
<evidence type="ECO:0000256" key="1">
    <source>
        <dbReference type="ARBA" id="ARBA00009793"/>
    </source>
</evidence>
<evidence type="ECO:0000256" key="6">
    <source>
        <dbReference type="ARBA" id="ARBA00022840"/>
    </source>
</evidence>
<dbReference type="InterPro" id="IPR000239">
    <property type="entry name" value="GPCR_kinase"/>
</dbReference>
<evidence type="ECO:0000256" key="2">
    <source>
        <dbReference type="ARBA" id="ARBA00022527"/>
    </source>
</evidence>
<sequence>MDFGSLETVVANSAFIAARGSIDGSSAPSTRDRRYLSKLRLPPLSKCEGLRESLDLEFRGLCSEQPIGKRLFQQFLRADERHVPALELWKDIEDYDTADDDLRPQKAQAILAEYLDPQAKLFCSFLDEEMVAQVRAGPSASGDGLFQPLLRATLAHLSRAPFQEYLDSLHFQRFLQWKWLEAQPTGEDWFLDFRVLGKGGFGEVWACQMKATGKIYACKKLNKKRLKKRKGYQGAMVEKKILAKVHSRFIVSLAYAFETKTDLCLVMTIMNGGDIRYHIYNVNEESPGFPEPRAVFYTAQIISGLEHLHQRDIVYRDLKPENVLLDDDGNIRISDLGLAVELKDGQTKTKGYAGTPGFMAPELLRGEEYGFSVDYFALGVTLYEMIAARGPFRARGEKVENKELKQRILSEPVTYPDKFSQASKDFCEALLEKDPEKRLGFRDGTCDGLRAHPLFKDLSWRQLEAGMLIPPFIPDPRTVYAKNIQDVGAFSTVRGVAFDKADADFFQEFATGSCPIPWQEEMIETGIFGELNVWRSDGQMPDDMKGIPGGQAAPASKSGMCLVS</sequence>
<evidence type="ECO:0000256" key="5">
    <source>
        <dbReference type="ARBA" id="ARBA00022777"/>
    </source>
</evidence>
<dbReference type="PROSITE" id="PS00107">
    <property type="entry name" value="PROTEIN_KINASE_ATP"/>
    <property type="match status" value="1"/>
</dbReference>
<evidence type="ECO:0000313" key="14">
    <source>
        <dbReference type="RefSeq" id="XP_070435529.1"/>
    </source>
</evidence>
<accession>A0ABM4L522</accession>
<feature type="domain" description="Protein kinase" evidence="10">
    <location>
        <begin position="190"/>
        <end position="455"/>
    </location>
</feature>
<feature type="region of interest" description="Disordered" evidence="9">
    <location>
        <begin position="543"/>
        <end position="564"/>
    </location>
</feature>
<dbReference type="InterPro" id="IPR011009">
    <property type="entry name" value="Kinase-like_dom_sf"/>
</dbReference>
<dbReference type="InterPro" id="IPR037716">
    <property type="entry name" value="GRK1_dom"/>
</dbReference>
<dbReference type="Pfam" id="PF00615">
    <property type="entry name" value="RGS"/>
    <property type="match status" value="1"/>
</dbReference>
<name>A0ABM4L522_EQUPR</name>
<dbReference type="GO" id="GO:0016301">
    <property type="term" value="F:kinase activity"/>
    <property type="evidence" value="ECO:0007669"/>
    <property type="project" value="UniProtKB-KW"/>
</dbReference>
<dbReference type="Proteomes" id="UP001652662">
    <property type="component" value="Chromosome 16"/>
</dbReference>
<comment type="similarity">
    <text evidence="1 8">Belongs to the protein kinase superfamily. AGC Ser/Thr protein kinase family. GPRK subfamily.</text>
</comment>
<dbReference type="SUPFAM" id="SSF48097">
    <property type="entry name" value="Regulator of G-protein signaling, RGS"/>
    <property type="match status" value="1"/>
</dbReference>
<keyword evidence="2 8" id="KW-0723">Serine/threonine-protein kinase</keyword>
<dbReference type="PANTHER" id="PTHR24355">
    <property type="entry name" value="G PROTEIN-COUPLED RECEPTOR KINASE/RIBOSOMAL PROTEIN S6 KINASE"/>
    <property type="match status" value="1"/>
</dbReference>
<dbReference type="PRINTS" id="PR00717">
    <property type="entry name" value="GPCRKINASE"/>
</dbReference>
<evidence type="ECO:0000256" key="4">
    <source>
        <dbReference type="ARBA" id="ARBA00022741"/>
    </source>
</evidence>
<dbReference type="RefSeq" id="XP_070435529.1">
    <property type="nucleotide sequence ID" value="XM_070579428.1"/>
</dbReference>